<dbReference type="InterPro" id="IPR050300">
    <property type="entry name" value="GDXG_lipolytic_enzyme"/>
</dbReference>
<gene>
    <name evidence="5" type="ORF">EC957_011860</name>
</gene>
<keyword evidence="1" id="KW-0378">Hydrolase</keyword>
<dbReference type="PANTHER" id="PTHR48081">
    <property type="entry name" value="AB HYDROLASE SUPERFAMILY PROTEIN C4A8.06C"/>
    <property type="match status" value="1"/>
</dbReference>
<feature type="domain" description="BD-FAE-like" evidence="4">
    <location>
        <begin position="199"/>
        <end position="301"/>
    </location>
</feature>
<evidence type="ECO:0000313" key="6">
    <source>
        <dbReference type="Proteomes" id="UP000723463"/>
    </source>
</evidence>
<keyword evidence="3" id="KW-1133">Transmembrane helix</keyword>
<dbReference type="EMBL" id="JAAAXW010000088">
    <property type="protein sequence ID" value="KAF9544551.1"/>
    <property type="molecule type" value="Genomic_DNA"/>
</dbReference>
<feature type="compositionally biased region" description="Polar residues" evidence="2">
    <location>
        <begin position="31"/>
        <end position="40"/>
    </location>
</feature>
<dbReference type="Gene3D" id="3.40.50.1820">
    <property type="entry name" value="alpha/beta hydrolase"/>
    <property type="match status" value="1"/>
</dbReference>
<protein>
    <recommendedName>
        <fullName evidence="4">BD-FAE-like domain-containing protein</fullName>
    </recommendedName>
</protein>
<dbReference type="Pfam" id="PF20434">
    <property type="entry name" value="BD-FAE"/>
    <property type="match status" value="1"/>
</dbReference>
<feature type="region of interest" description="Disordered" evidence="2">
    <location>
        <begin position="24"/>
        <end position="59"/>
    </location>
</feature>
<dbReference type="Proteomes" id="UP000723463">
    <property type="component" value="Unassembled WGS sequence"/>
</dbReference>
<evidence type="ECO:0000256" key="2">
    <source>
        <dbReference type="SAM" id="MobiDB-lite"/>
    </source>
</evidence>
<keyword evidence="3" id="KW-0812">Transmembrane</keyword>
<sequence>MTHSFPHSFTQEQDNATRLHLSPTAEHHTSSHPTPNLESKLSSRHRSQPAGKSSPQLPQSLQLPNDVASMAKLGVFVSVFFPRVSVFMITMLPVVLLGVVAIFYVLTWIVYAQTAARPLKFSSFPWDPRRILKLNRILFLSTIPTNMSLIPVAFSLVKYRLWTMRGSQALVVDVHYNSKRPSKTLDIHVPDLTTQQTTGKQAGRPVVVFIYGGAWSSGSKTFYTLLGAQLREMGYVTVIPDYTTFPLGLSKEMEEDVQMAIQWTQEHCETYGGDPSQIYLMGHSAGAHLCSLTIIKDCARQWMNTTRQERQELIKESPVLAGLLQECASQEKMLTSDKGLGRPLPRLRGLILCSGVYDISAHLEHEKIRGVEEVSAMSRVMGNSLLSFGMNSPSMILQEIARTLPSLSSSILPETPSVFGAAKVNGTQGGSLQSDDHLSHFRSLLPEKILVVHGEDDRTVPASSSVRLHSALQSFLSTPSDAVRLHVISNMMHQAPIVAIMPSAKAPSPFTQQLVQLYRDFIDDDSNTSTSIVI</sequence>
<dbReference type="GO" id="GO:0004061">
    <property type="term" value="F:arylformamidase activity"/>
    <property type="evidence" value="ECO:0007669"/>
    <property type="project" value="TreeGrafter"/>
</dbReference>
<evidence type="ECO:0000313" key="5">
    <source>
        <dbReference type="EMBL" id="KAF9544551.1"/>
    </source>
</evidence>
<comment type="caution">
    <text evidence="5">The sequence shown here is derived from an EMBL/GenBank/DDBJ whole genome shotgun (WGS) entry which is preliminary data.</text>
</comment>
<dbReference type="PANTHER" id="PTHR48081:SF33">
    <property type="entry name" value="KYNURENINE FORMAMIDASE"/>
    <property type="match status" value="1"/>
</dbReference>
<feature type="transmembrane region" description="Helical" evidence="3">
    <location>
        <begin position="137"/>
        <end position="157"/>
    </location>
</feature>
<name>A0A9P6K3K7_9FUNG</name>
<dbReference type="InterPro" id="IPR029058">
    <property type="entry name" value="AB_hydrolase_fold"/>
</dbReference>
<feature type="transmembrane region" description="Helical" evidence="3">
    <location>
        <begin position="86"/>
        <end position="111"/>
    </location>
</feature>
<organism evidence="5 6">
    <name type="scientific">Mortierella hygrophila</name>
    <dbReference type="NCBI Taxonomy" id="979708"/>
    <lineage>
        <taxon>Eukaryota</taxon>
        <taxon>Fungi</taxon>
        <taxon>Fungi incertae sedis</taxon>
        <taxon>Mucoromycota</taxon>
        <taxon>Mortierellomycotina</taxon>
        <taxon>Mortierellomycetes</taxon>
        <taxon>Mortierellales</taxon>
        <taxon>Mortierellaceae</taxon>
        <taxon>Mortierella</taxon>
    </lineage>
</organism>
<keyword evidence="6" id="KW-1185">Reference proteome</keyword>
<keyword evidence="3" id="KW-0472">Membrane</keyword>
<reference evidence="5" key="1">
    <citation type="journal article" date="2020" name="Fungal Divers.">
        <title>Resolving the Mortierellaceae phylogeny through synthesis of multi-gene phylogenetics and phylogenomics.</title>
        <authorList>
            <person name="Vandepol N."/>
            <person name="Liber J."/>
            <person name="Desiro A."/>
            <person name="Na H."/>
            <person name="Kennedy M."/>
            <person name="Barry K."/>
            <person name="Grigoriev I.V."/>
            <person name="Miller A.N."/>
            <person name="O'Donnell K."/>
            <person name="Stajich J.E."/>
            <person name="Bonito G."/>
        </authorList>
    </citation>
    <scope>NUCLEOTIDE SEQUENCE</scope>
    <source>
        <strain evidence="5">NRRL 2591</strain>
    </source>
</reference>
<dbReference type="SUPFAM" id="SSF53474">
    <property type="entry name" value="alpha/beta-Hydrolases"/>
    <property type="match status" value="1"/>
</dbReference>
<dbReference type="AlphaFoldDB" id="A0A9P6K3K7"/>
<evidence type="ECO:0000256" key="1">
    <source>
        <dbReference type="ARBA" id="ARBA00022801"/>
    </source>
</evidence>
<accession>A0A9P6K3K7</accession>
<evidence type="ECO:0000259" key="4">
    <source>
        <dbReference type="Pfam" id="PF20434"/>
    </source>
</evidence>
<dbReference type="InterPro" id="IPR049492">
    <property type="entry name" value="BD-FAE-like_dom"/>
</dbReference>
<proteinExistence type="predicted"/>
<evidence type="ECO:0000256" key="3">
    <source>
        <dbReference type="SAM" id="Phobius"/>
    </source>
</evidence>